<dbReference type="InterPro" id="IPR011256">
    <property type="entry name" value="Reg_factor_effector_dom_sf"/>
</dbReference>
<feature type="domain" description="AraC effector-binding" evidence="1">
    <location>
        <begin position="8"/>
        <end position="145"/>
    </location>
</feature>
<evidence type="ECO:0000259" key="1">
    <source>
        <dbReference type="SMART" id="SM00871"/>
    </source>
</evidence>
<protein>
    <recommendedName>
        <fullName evidence="1">AraC effector-binding domain-containing protein</fullName>
    </recommendedName>
</protein>
<dbReference type="EMBL" id="LYPA01000075">
    <property type="protein sequence ID" value="OBR63024.1"/>
    <property type="molecule type" value="Genomic_DNA"/>
</dbReference>
<keyword evidence="3" id="KW-1185">Reference proteome</keyword>
<name>A0A1A5YBP8_9BACL</name>
<gene>
    <name evidence="2" type="ORF">A7K91_23195</name>
</gene>
<proteinExistence type="predicted"/>
<evidence type="ECO:0000313" key="2">
    <source>
        <dbReference type="EMBL" id="OBR63024.1"/>
    </source>
</evidence>
<dbReference type="AlphaFoldDB" id="A0A1A5YBP8"/>
<dbReference type="SMART" id="SM00871">
    <property type="entry name" value="AraC_E_bind"/>
    <property type="match status" value="1"/>
</dbReference>
<sequence length="145" mass="16481">MTVLTDFVQTRICEMDDIALVGFTGEGLEQENALFDQLNARSNEVANKKNDYEYMVIEGNPPTLVVAVEVAENGAVPEGMVSYTIPQGSYVVFSFESRFIGDFWAHVCTPENQAAYKIDLSKPRFEIFTKELQAQKRIEWYIPVR</sequence>
<accession>A0A1A5YBP8</accession>
<dbReference type="RefSeq" id="WP_068686601.1">
    <property type="nucleotide sequence ID" value="NZ_LYPA01000075.1"/>
</dbReference>
<organism evidence="2 3">
    <name type="scientific">Paenibacillus oryzae</name>
    <dbReference type="NCBI Taxonomy" id="1844972"/>
    <lineage>
        <taxon>Bacteria</taxon>
        <taxon>Bacillati</taxon>
        <taxon>Bacillota</taxon>
        <taxon>Bacilli</taxon>
        <taxon>Bacillales</taxon>
        <taxon>Paenibacillaceae</taxon>
        <taxon>Paenibacillus</taxon>
    </lineage>
</organism>
<evidence type="ECO:0000313" key="3">
    <source>
        <dbReference type="Proteomes" id="UP000092024"/>
    </source>
</evidence>
<comment type="caution">
    <text evidence="2">The sequence shown here is derived from an EMBL/GenBank/DDBJ whole genome shotgun (WGS) entry which is preliminary data.</text>
</comment>
<dbReference type="InterPro" id="IPR029441">
    <property type="entry name" value="Cass2"/>
</dbReference>
<dbReference type="InterPro" id="IPR010499">
    <property type="entry name" value="AraC_E-bd"/>
</dbReference>
<dbReference type="Proteomes" id="UP000092024">
    <property type="component" value="Unassembled WGS sequence"/>
</dbReference>
<dbReference type="SUPFAM" id="SSF55136">
    <property type="entry name" value="Probable bacterial effector-binding domain"/>
    <property type="match status" value="1"/>
</dbReference>
<dbReference type="Pfam" id="PF14526">
    <property type="entry name" value="Cass2"/>
    <property type="match status" value="1"/>
</dbReference>
<dbReference type="Gene3D" id="3.20.80.10">
    <property type="entry name" value="Regulatory factor, effector binding domain"/>
    <property type="match status" value="1"/>
</dbReference>
<reference evidence="2 3" key="1">
    <citation type="submission" date="2016-05" db="EMBL/GenBank/DDBJ databases">
        <title>Paenibacillus oryzae. sp. nov., isolated from the rice root.</title>
        <authorList>
            <person name="Zhang J."/>
            <person name="Zhang X."/>
        </authorList>
    </citation>
    <scope>NUCLEOTIDE SEQUENCE [LARGE SCALE GENOMIC DNA]</scope>
    <source>
        <strain evidence="2 3">1DrF-4</strain>
    </source>
</reference>